<dbReference type="Gene3D" id="1.10.10.630">
    <property type="entry name" value="DnaD domain-like"/>
    <property type="match status" value="1"/>
</dbReference>
<dbReference type="Proteomes" id="UP000673394">
    <property type="component" value="Unassembled WGS sequence"/>
</dbReference>
<dbReference type="InterPro" id="IPR053843">
    <property type="entry name" value="DnaD_N"/>
</dbReference>
<dbReference type="RefSeq" id="WP_210659902.1">
    <property type="nucleotide sequence ID" value="NZ_JAGKSP010000006.1"/>
</dbReference>
<evidence type="ECO:0000256" key="1">
    <source>
        <dbReference type="ARBA" id="ARBA00093462"/>
    </source>
</evidence>
<dbReference type="Gene3D" id="1.10.10.10">
    <property type="entry name" value="Winged helix-like DNA-binding domain superfamily/Winged helix DNA-binding domain"/>
    <property type="match status" value="1"/>
</dbReference>
<feature type="domain" description="DnaB/C C-terminal" evidence="2">
    <location>
        <begin position="200"/>
        <end position="272"/>
    </location>
</feature>
<dbReference type="Pfam" id="PF07261">
    <property type="entry name" value="DnaB_2"/>
    <property type="match status" value="1"/>
</dbReference>
<sequence>MKTEMWKAYARGMAAAMNGGGVVVPAGLLRAYRGVGLTDTEMLLMLQLMTYRQVEGIDFPTPEQLAERLGILPNAAHQLLSRLMKEELLAIDEEIDPVSGMQFERYNWNGFIIRSAEWLAEEARLSFENERELQRGTAGVGVGVSSGAGSGAGRASGSGFGASGGYVVGGAGSGAAAVGIGSSHGGTDIAGEWPKQSDLFSVFEQEFGRPLSPMECETISAWVDQDRYPDELIRFALKEAVFAGKLHFRYIDRILIEWSRNRVTNTDEAKAHTQKFRGGRGS</sequence>
<feature type="domain" description="DnaD N-terminal" evidence="3">
    <location>
        <begin position="24"/>
        <end position="110"/>
    </location>
</feature>
<evidence type="ECO:0000259" key="2">
    <source>
        <dbReference type="Pfam" id="PF07261"/>
    </source>
</evidence>
<reference evidence="4 5" key="1">
    <citation type="submission" date="2021-04" db="EMBL/GenBank/DDBJ databases">
        <title>Paenibacillus sp. DLE-14 whole genome sequence.</title>
        <authorList>
            <person name="Ham Y.J."/>
        </authorList>
    </citation>
    <scope>NUCLEOTIDE SEQUENCE [LARGE SCALE GENOMIC DNA]</scope>
    <source>
        <strain evidence="4 5">DLE-14</strain>
    </source>
</reference>
<proteinExistence type="inferred from homology"/>
<dbReference type="NCBIfam" id="TIGR01446">
    <property type="entry name" value="DnaD_dom"/>
    <property type="match status" value="1"/>
</dbReference>
<organism evidence="4 5">
    <name type="scientific">Paenibacillus lignilyticus</name>
    <dbReference type="NCBI Taxonomy" id="1172615"/>
    <lineage>
        <taxon>Bacteria</taxon>
        <taxon>Bacillati</taxon>
        <taxon>Bacillota</taxon>
        <taxon>Bacilli</taxon>
        <taxon>Bacillales</taxon>
        <taxon>Paenibacillaceae</taxon>
        <taxon>Paenibacillus</taxon>
    </lineage>
</organism>
<dbReference type="PANTHER" id="PTHR37293">
    <property type="entry name" value="PHAGE REPLICATION PROTEIN-RELATED"/>
    <property type="match status" value="1"/>
</dbReference>
<dbReference type="InterPro" id="IPR053162">
    <property type="entry name" value="DnaD"/>
</dbReference>
<dbReference type="SUPFAM" id="SSF158499">
    <property type="entry name" value="DnaD domain-like"/>
    <property type="match status" value="1"/>
</dbReference>
<dbReference type="Pfam" id="PF21984">
    <property type="entry name" value="DnaD_N"/>
    <property type="match status" value="1"/>
</dbReference>
<comment type="caution">
    <text evidence="4">The sequence shown here is derived from an EMBL/GenBank/DDBJ whole genome shotgun (WGS) entry which is preliminary data.</text>
</comment>
<dbReference type="InterPro" id="IPR006343">
    <property type="entry name" value="DnaB/C_C"/>
</dbReference>
<evidence type="ECO:0000259" key="3">
    <source>
        <dbReference type="Pfam" id="PF21984"/>
    </source>
</evidence>
<keyword evidence="5" id="KW-1185">Reference proteome</keyword>
<dbReference type="EMBL" id="JAGKSP010000006">
    <property type="protein sequence ID" value="MBP3964519.1"/>
    <property type="molecule type" value="Genomic_DNA"/>
</dbReference>
<protein>
    <submittedName>
        <fullName evidence="4">DnaD domain protein</fullName>
    </submittedName>
</protein>
<gene>
    <name evidence="4" type="ORF">I8J30_17515</name>
</gene>
<name>A0ABS5CF86_9BACL</name>
<dbReference type="InterPro" id="IPR034829">
    <property type="entry name" value="DnaD-like_sf"/>
</dbReference>
<evidence type="ECO:0000313" key="5">
    <source>
        <dbReference type="Proteomes" id="UP000673394"/>
    </source>
</evidence>
<evidence type="ECO:0000313" key="4">
    <source>
        <dbReference type="EMBL" id="MBP3964519.1"/>
    </source>
</evidence>
<accession>A0ABS5CF86</accession>
<dbReference type="InterPro" id="IPR036388">
    <property type="entry name" value="WH-like_DNA-bd_sf"/>
</dbReference>
<comment type="similarity">
    <text evidence="1">Belongs to the DnaB/DnaD family.</text>
</comment>
<dbReference type="PANTHER" id="PTHR37293:SF6">
    <property type="entry name" value="DNA REPLICATION PROTEIN DNAD"/>
    <property type="match status" value="1"/>
</dbReference>